<keyword evidence="5" id="KW-0472">Membrane</keyword>
<dbReference type="PANTHER" id="PTHR45656:SF4">
    <property type="entry name" value="PROTEIN CBR-CLEC-78"/>
    <property type="match status" value="1"/>
</dbReference>
<comment type="caution">
    <text evidence="8">The sequence shown here is derived from an EMBL/GenBank/DDBJ whole genome shotgun (WGS) entry which is preliminary data.</text>
</comment>
<feature type="non-terminal residue" evidence="8">
    <location>
        <position position="430"/>
    </location>
</feature>
<dbReference type="InterPro" id="IPR051277">
    <property type="entry name" value="SEZ6_CSMD_C4BPB_Regulators"/>
</dbReference>
<dbReference type="CDD" id="cd00063">
    <property type="entry name" value="FN3"/>
    <property type="match status" value="1"/>
</dbReference>
<keyword evidence="5" id="KW-0812">Transmembrane</keyword>
<feature type="disulfide bond" evidence="4">
    <location>
        <begin position="317"/>
        <end position="344"/>
    </location>
</feature>
<dbReference type="InterPro" id="IPR003961">
    <property type="entry name" value="FN3_dom"/>
</dbReference>
<feature type="non-terminal residue" evidence="8">
    <location>
        <position position="1"/>
    </location>
</feature>
<dbReference type="InterPro" id="IPR000436">
    <property type="entry name" value="Sushi_SCR_CCP_dom"/>
</dbReference>
<feature type="domain" description="Sushi" evidence="7">
    <location>
        <begin position="208"/>
        <end position="267"/>
    </location>
</feature>
<evidence type="ECO:0000259" key="7">
    <source>
        <dbReference type="PROSITE" id="PS50923"/>
    </source>
</evidence>
<keyword evidence="4" id="KW-0768">Sushi</keyword>
<keyword evidence="9" id="KW-1185">Reference proteome</keyword>
<evidence type="ECO:0000256" key="5">
    <source>
        <dbReference type="SAM" id="Phobius"/>
    </source>
</evidence>
<dbReference type="SUPFAM" id="SSF49265">
    <property type="entry name" value="Fibronectin type III"/>
    <property type="match status" value="1"/>
</dbReference>
<dbReference type="SMART" id="SM00032">
    <property type="entry name" value="CCP"/>
    <property type="match status" value="2"/>
</dbReference>
<dbReference type="Pfam" id="PF00084">
    <property type="entry name" value="Sushi"/>
    <property type="match status" value="2"/>
</dbReference>
<keyword evidence="3 4" id="KW-1015">Disulfide bond</keyword>
<dbReference type="Pfam" id="PF00041">
    <property type="entry name" value="fn3"/>
    <property type="match status" value="1"/>
</dbReference>
<keyword evidence="2" id="KW-0677">Repeat</keyword>
<proteinExistence type="predicted"/>
<dbReference type="InterPro" id="IPR013783">
    <property type="entry name" value="Ig-like_fold"/>
</dbReference>
<evidence type="ECO:0000256" key="4">
    <source>
        <dbReference type="PROSITE-ProRule" id="PRU00302"/>
    </source>
</evidence>
<dbReference type="PROSITE" id="PS50853">
    <property type="entry name" value="FN3"/>
    <property type="match status" value="1"/>
</dbReference>
<dbReference type="Proteomes" id="UP001174909">
    <property type="component" value="Unassembled WGS sequence"/>
</dbReference>
<feature type="transmembrane region" description="Helical" evidence="5">
    <location>
        <begin position="358"/>
        <end position="383"/>
    </location>
</feature>
<dbReference type="PANTHER" id="PTHR45656">
    <property type="entry name" value="PROTEIN CBR-CLEC-78"/>
    <property type="match status" value="1"/>
</dbReference>
<evidence type="ECO:0000256" key="1">
    <source>
        <dbReference type="ARBA" id="ARBA00022729"/>
    </source>
</evidence>
<evidence type="ECO:0000313" key="8">
    <source>
        <dbReference type="EMBL" id="CAI8025873.1"/>
    </source>
</evidence>
<evidence type="ECO:0000256" key="3">
    <source>
        <dbReference type="ARBA" id="ARBA00023157"/>
    </source>
</evidence>
<dbReference type="InterPro" id="IPR036116">
    <property type="entry name" value="FN3_sf"/>
</dbReference>
<dbReference type="EMBL" id="CASHTH010002189">
    <property type="protein sequence ID" value="CAI8025873.1"/>
    <property type="molecule type" value="Genomic_DNA"/>
</dbReference>
<dbReference type="PROSITE" id="PS50923">
    <property type="entry name" value="SUSHI"/>
    <property type="match status" value="2"/>
</dbReference>
<name>A0AA35S9C7_GEOBA</name>
<evidence type="ECO:0000313" key="9">
    <source>
        <dbReference type="Proteomes" id="UP001174909"/>
    </source>
</evidence>
<feature type="domain" description="Sushi" evidence="7">
    <location>
        <begin position="292"/>
        <end position="346"/>
    </location>
</feature>
<comment type="caution">
    <text evidence="4">Lacks conserved residue(s) required for the propagation of feature annotation.</text>
</comment>
<evidence type="ECO:0000256" key="2">
    <source>
        <dbReference type="ARBA" id="ARBA00022737"/>
    </source>
</evidence>
<sequence length="430" mass="46298">FSFKARSSCVGEDVTLTCAVPGTGRLTWVIGSSDNTILFNLADDSSLTTQTDSTGQFTASLTNYSRDQQYSFLGDLTSTLHTRVNPSLTDYPIKILCYNGISNNISVPSYIKIAGFPSPPWNLTSSVVYGISRYSLVVGWESPRDDGGVEIDNYTLSLHQEDQTVVQTTTESLELRLSLDYSTVYSIIITANNCAGTSYPVSLTSVQAGCRAPPSPVNGSIEEYRSTEEGAEIQFHCQNGYTPNERMSSQCLNSSWSLHPTDLVCVFTPPPKPPNKNCSLRDLSPSLVEENRVCGSVSGGGVCYSGDSVGSVAVYFCDDGYSLEGDTTRECLSSGLWNGTTPQCVETEAEPDDIRTPAIIGAVCSLVFLTIGVLLGMVGLYLIQRVRGRLSGPTSSSPSPLPPPVTYEEVGVAREVKSSQDIQLTSNEAY</sequence>
<protein>
    <submittedName>
        <fullName evidence="8">Sushi, von Willebrand factor type A, EGF and pentraxin domain-containing protein 1</fullName>
    </submittedName>
</protein>
<feature type="domain" description="Fibronectin type-III" evidence="6">
    <location>
        <begin position="119"/>
        <end position="215"/>
    </location>
</feature>
<dbReference type="InterPro" id="IPR035976">
    <property type="entry name" value="Sushi/SCR/CCP_sf"/>
</dbReference>
<organism evidence="8 9">
    <name type="scientific">Geodia barretti</name>
    <name type="common">Barrett's horny sponge</name>
    <dbReference type="NCBI Taxonomy" id="519541"/>
    <lineage>
        <taxon>Eukaryota</taxon>
        <taxon>Metazoa</taxon>
        <taxon>Porifera</taxon>
        <taxon>Demospongiae</taxon>
        <taxon>Heteroscleromorpha</taxon>
        <taxon>Tetractinellida</taxon>
        <taxon>Astrophorina</taxon>
        <taxon>Geodiidae</taxon>
        <taxon>Geodia</taxon>
    </lineage>
</organism>
<reference evidence="8" key="1">
    <citation type="submission" date="2023-03" db="EMBL/GenBank/DDBJ databases">
        <authorList>
            <person name="Steffen K."/>
            <person name="Cardenas P."/>
        </authorList>
    </citation>
    <scope>NUCLEOTIDE SEQUENCE</scope>
</reference>
<keyword evidence="5" id="KW-1133">Transmembrane helix</keyword>
<dbReference type="Gene3D" id="2.10.70.10">
    <property type="entry name" value="Complement Module, domain 1"/>
    <property type="match status" value="2"/>
</dbReference>
<dbReference type="Gene3D" id="2.60.40.10">
    <property type="entry name" value="Immunoglobulins"/>
    <property type="match status" value="1"/>
</dbReference>
<dbReference type="CDD" id="cd00033">
    <property type="entry name" value="CCP"/>
    <property type="match status" value="2"/>
</dbReference>
<keyword evidence="1" id="KW-0732">Signal</keyword>
<gene>
    <name evidence="8" type="ORF">GBAR_LOCUS14918</name>
</gene>
<accession>A0AA35S9C7</accession>
<evidence type="ECO:0000259" key="6">
    <source>
        <dbReference type="PROSITE" id="PS50853"/>
    </source>
</evidence>
<dbReference type="AlphaFoldDB" id="A0AA35S9C7"/>
<dbReference type="SUPFAM" id="SSF57535">
    <property type="entry name" value="Complement control module/SCR domain"/>
    <property type="match status" value="2"/>
</dbReference>